<dbReference type="Proteomes" id="UP000218231">
    <property type="component" value="Unassembled WGS sequence"/>
</dbReference>
<reference evidence="1 2" key="1">
    <citation type="journal article" date="2017" name="Curr. Biol.">
        <title>Genome architecture and evolution of a unichromosomal asexual nematode.</title>
        <authorList>
            <person name="Fradin H."/>
            <person name="Zegar C."/>
            <person name="Gutwein M."/>
            <person name="Lucas J."/>
            <person name="Kovtun M."/>
            <person name="Corcoran D."/>
            <person name="Baugh L.R."/>
            <person name="Kiontke K."/>
            <person name="Gunsalus K."/>
            <person name="Fitch D.H."/>
            <person name="Piano F."/>
        </authorList>
    </citation>
    <scope>NUCLEOTIDE SEQUENCE [LARGE SCALE GENOMIC DNA]</scope>
    <source>
        <strain evidence="1">PF1309</strain>
    </source>
</reference>
<name>A0A2A2K5Y5_9BILA</name>
<accession>A0A2A2K5Y5</accession>
<evidence type="ECO:0000313" key="1">
    <source>
        <dbReference type="EMBL" id="PAV69283.1"/>
    </source>
</evidence>
<protein>
    <submittedName>
        <fullName evidence="1">Uncharacterized protein</fullName>
    </submittedName>
</protein>
<dbReference type="AlphaFoldDB" id="A0A2A2K5Y5"/>
<sequence length="77" mass="7738">MGGNLVGDVAGGAAKPGELAFIDDRARRHTAVTVLPGGVIVVATQVGQLLRVAVGLVVEPGQQGRGVAGQQLVERLA</sequence>
<dbReference type="EMBL" id="LIAE01009556">
    <property type="protein sequence ID" value="PAV69283.1"/>
    <property type="molecule type" value="Genomic_DNA"/>
</dbReference>
<comment type="caution">
    <text evidence="1">The sequence shown here is derived from an EMBL/GenBank/DDBJ whole genome shotgun (WGS) entry which is preliminary data.</text>
</comment>
<organism evidence="1 2">
    <name type="scientific">Diploscapter pachys</name>
    <dbReference type="NCBI Taxonomy" id="2018661"/>
    <lineage>
        <taxon>Eukaryota</taxon>
        <taxon>Metazoa</taxon>
        <taxon>Ecdysozoa</taxon>
        <taxon>Nematoda</taxon>
        <taxon>Chromadorea</taxon>
        <taxon>Rhabditida</taxon>
        <taxon>Rhabditina</taxon>
        <taxon>Rhabditomorpha</taxon>
        <taxon>Rhabditoidea</taxon>
        <taxon>Rhabditidae</taxon>
        <taxon>Diploscapter</taxon>
    </lineage>
</organism>
<evidence type="ECO:0000313" key="2">
    <source>
        <dbReference type="Proteomes" id="UP000218231"/>
    </source>
</evidence>
<proteinExistence type="predicted"/>
<gene>
    <name evidence="1" type="ORF">WR25_25865</name>
</gene>
<keyword evidence="2" id="KW-1185">Reference proteome</keyword>